<keyword evidence="4" id="KW-0560">Oxidoreductase</keyword>
<dbReference type="PANTHER" id="PTHR30468:SF1">
    <property type="entry name" value="ALPHA-KETOGLUTARATE-DEPENDENT SULFONATE DIOXYGENASE"/>
    <property type="match status" value="1"/>
</dbReference>
<dbReference type="PANTHER" id="PTHR30468">
    <property type="entry name" value="ALPHA-KETOGLUTARATE-DEPENDENT SULFONATE DIOXYGENASE"/>
    <property type="match status" value="1"/>
</dbReference>
<proteinExistence type="inferred from homology"/>
<keyword evidence="2" id="KW-0479">Metal-binding</keyword>
<evidence type="ECO:0000256" key="5">
    <source>
        <dbReference type="ARBA" id="ARBA00023004"/>
    </source>
</evidence>
<gene>
    <name evidence="7" type="primary">rdpA</name>
    <name evidence="7" type="ORF">SNAT2548_LOCUS20819</name>
</gene>
<dbReference type="Pfam" id="PF02668">
    <property type="entry name" value="TauD"/>
    <property type="match status" value="1"/>
</dbReference>
<keyword evidence="3" id="KW-0223">Dioxygenase</keyword>
<evidence type="ECO:0000256" key="2">
    <source>
        <dbReference type="ARBA" id="ARBA00022723"/>
    </source>
</evidence>
<comment type="similarity">
    <text evidence="1">Belongs to the TfdA dioxygenase family.</text>
</comment>
<dbReference type="Gene3D" id="3.60.130.10">
    <property type="entry name" value="Clavaminate synthase-like"/>
    <property type="match status" value="1"/>
</dbReference>
<keyword evidence="8" id="KW-1185">Reference proteome</keyword>
<dbReference type="Proteomes" id="UP000604046">
    <property type="component" value="Unassembled WGS sequence"/>
</dbReference>
<dbReference type="AlphaFoldDB" id="A0A812QDT2"/>
<evidence type="ECO:0000313" key="8">
    <source>
        <dbReference type="Proteomes" id="UP000604046"/>
    </source>
</evidence>
<dbReference type="EMBL" id="CAJNDS010002224">
    <property type="protein sequence ID" value="CAE7381374.1"/>
    <property type="molecule type" value="Genomic_DNA"/>
</dbReference>
<dbReference type="GO" id="GO:0005737">
    <property type="term" value="C:cytoplasm"/>
    <property type="evidence" value="ECO:0007669"/>
    <property type="project" value="TreeGrafter"/>
</dbReference>
<sequence length="368" mass="41208">MTMRSLMALASRWSRPQLLLRARSLIQPHDLRPSVIDQLTGKEVAATFDGLGRELPDVDLRRKFSPKEIEAIKQASDDAGGILVFTNQSPDLSVQDQVRFGQLIADSDKTCIEPHAVAEGHKDAPEVLEIVREPTASVVFGENWHSDNSFMEKTCSYSILRGWVVPRLGVNDTLFSSTEAAYDLLPPAMQRLLLDLNAYHSANKAYGLGHPGNSRAAMEKTAGGAHAMQWKPHAPILQKDVLQPIVTVHPRTGRRNLFVSPTFTTHIEGMSLAESRSILRFIYEWCARPEFCTRVSWQPNQVVMWDNRSLSHKGLADDVSELRIVQRVSIRGTSPMNHRGQHFSLSHKVDAAGAGVFDWRDQQMQTQN</sequence>
<evidence type="ECO:0000256" key="4">
    <source>
        <dbReference type="ARBA" id="ARBA00023002"/>
    </source>
</evidence>
<dbReference type="InterPro" id="IPR003819">
    <property type="entry name" value="TauD/TfdA-like"/>
</dbReference>
<accession>A0A812QDT2</accession>
<reference evidence="7" key="1">
    <citation type="submission" date="2021-02" db="EMBL/GenBank/DDBJ databases">
        <authorList>
            <person name="Dougan E. K."/>
            <person name="Rhodes N."/>
            <person name="Thang M."/>
            <person name="Chan C."/>
        </authorList>
    </citation>
    <scope>NUCLEOTIDE SEQUENCE</scope>
</reference>
<name>A0A812QDT2_9DINO</name>
<dbReference type="InterPro" id="IPR051323">
    <property type="entry name" value="AtsK-like"/>
</dbReference>
<evidence type="ECO:0000313" key="7">
    <source>
        <dbReference type="EMBL" id="CAE7381374.1"/>
    </source>
</evidence>
<organism evidence="7 8">
    <name type="scientific">Symbiodinium natans</name>
    <dbReference type="NCBI Taxonomy" id="878477"/>
    <lineage>
        <taxon>Eukaryota</taxon>
        <taxon>Sar</taxon>
        <taxon>Alveolata</taxon>
        <taxon>Dinophyceae</taxon>
        <taxon>Suessiales</taxon>
        <taxon>Symbiodiniaceae</taxon>
        <taxon>Symbiodinium</taxon>
    </lineage>
</organism>
<keyword evidence="5" id="KW-0408">Iron</keyword>
<protein>
    <submittedName>
        <fullName evidence="7">RdpA protein</fullName>
    </submittedName>
</protein>
<feature type="domain" description="TauD/TfdA-like" evidence="6">
    <location>
        <begin position="51"/>
        <end position="316"/>
    </location>
</feature>
<dbReference type="GO" id="GO:0016706">
    <property type="term" value="F:2-oxoglutarate-dependent dioxygenase activity"/>
    <property type="evidence" value="ECO:0007669"/>
    <property type="project" value="TreeGrafter"/>
</dbReference>
<evidence type="ECO:0000256" key="3">
    <source>
        <dbReference type="ARBA" id="ARBA00022964"/>
    </source>
</evidence>
<dbReference type="GO" id="GO:0046872">
    <property type="term" value="F:metal ion binding"/>
    <property type="evidence" value="ECO:0007669"/>
    <property type="project" value="UniProtKB-KW"/>
</dbReference>
<dbReference type="OrthoDB" id="10257314at2759"/>
<comment type="caution">
    <text evidence="7">The sequence shown here is derived from an EMBL/GenBank/DDBJ whole genome shotgun (WGS) entry which is preliminary data.</text>
</comment>
<evidence type="ECO:0000259" key="6">
    <source>
        <dbReference type="Pfam" id="PF02668"/>
    </source>
</evidence>
<dbReference type="SUPFAM" id="SSF51197">
    <property type="entry name" value="Clavaminate synthase-like"/>
    <property type="match status" value="1"/>
</dbReference>
<evidence type="ECO:0000256" key="1">
    <source>
        <dbReference type="ARBA" id="ARBA00005896"/>
    </source>
</evidence>
<dbReference type="InterPro" id="IPR042098">
    <property type="entry name" value="TauD-like_sf"/>
</dbReference>